<accession>A0A0C7NTA9</accession>
<feature type="domain" description="AAA+ ATPase" evidence="1">
    <location>
        <begin position="16"/>
        <end position="157"/>
    </location>
</feature>
<evidence type="ECO:0000313" key="2">
    <source>
        <dbReference type="EMBL" id="CEP79002.1"/>
    </source>
</evidence>
<dbReference type="KEGG" id="dtn:DTL3_1714"/>
<protein>
    <submittedName>
        <fullName evidence="2">MoxR-like ATPases</fullName>
    </submittedName>
</protein>
<dbReference type="SMART" id="SM00382">
    <property type="entry name" value="AAA"/>
    <property type="match status" value="1"/>
</dbReference>
<dbReference type="Gene3D" id="3.40.50.300">
    <property type="entry name" value="P-loop containing nucleotide triphosphate hydrolases"/>
    <property type="match status" value="1"/>
</dbReference>
<dbReference type="AlphaFoldDB" id="A0A0C7NTA9"/>
<proteinExistence type="predicted"/>
<dbReference type="Pfam" id="PF07728">
    <property type="entry name" value="AAA_5"/>
    <property type="match status" value="1"/>
</dbReference>
<dbReference type="CDD" id="cd00009">
    <property type="entry name" value="AAA"/>
    <property type="match status" value="1"/>
</dbReference>
<dbReference type="RefSeq" id="WP_144403514.1">
    <property type="nucleotide sequence ID" value="NZ_LN824141.1"/>
</dbReference>
<sequence length="360" mass="41153">MKPSTVKYLSKKIMEAGEIPLIWGHFGVGKTDIAREIASETGRELIILIISQMEPGDLIGLPARGSDRTVFLKPDWWPDEDNVLIMIDEVNRAHRSIRNAIMQLLIDKRIHNHVLPEGAWIMGAANPPDEEYDQVDLITDPAFMSRFFHLELSPDVDDWVEWSTSNNVSPEIVSFIKEYPEYLSSDTIVSMRLNLRPSPRSWYKLANVLSLMSEEDIKNYGYVVSAAIVGSEAARTFLSFLENKVQLPDPKELLYEGKNLDKISKLSNEEKITLIFRINNFFESLQEEDMIAILNDQDQKTIADNLKKLSDLVPKDALFSVLRFLNEMIEKNKGLKRAFYDKLLEEIAITLGDSSWMEGI</sequence>
<dbReference type="EMBL" id="LN824141">
    <property type="protein sequence ID" value="CEP79002.1"/>
    <property type="molecule type" value="Genomic_DNA"/>
</dbReference>
<keyword evidence="3" id="KW-1185">Reference proteome</keyword>
<dbReference type="InterPro" id="IPR003593">
    <property type="entry name" value="AAA+_ATPase"/>
</dbReference>
<evidence type="ECO:0000259" key="1">
    <source>
        <dbReference type="SMART" id="SM00382"/>
    </source>
</evidence>
<evidence type="ECO:0000313" key="3">
    <source>
        <dbReference type="Proteomes" id="UP000032809"/>
    </source>
</evidence>
<dbReference type="GO" id="GO:0016887">
    <property type="term" value="F:ATP hydrolysis activity"/>
    <property type="evidence" value="ECO:0007669"/>
    <property type="project" value="InterPro"/>
</dbReference>
<dbReference type="PRINTS" id="PR00300">
    <property type="entry name" value="CLPPROTEASEA"/>
</dbReference>
<dbReference type="OrthoDB" id="40849at2"/>
<dbReference type="SUPFAM" id="SSF52540">
    <property type="entry name" value="P-loop containing nucleoside triphosphate hydrolases"/>
    <property type="match status" value="1"/>
</dbReference>
<dbReference type="GO" id="GO:0005524">
    <property type="term" value="F:ATP binding"/>
    <property type="evidence" value="ECO:0007669"/>
    <property type="project" value="InterPro"/>
</dbReference>
<name>A0A0C7NTA9_DEFTU</name>
<dbReference type="InterPro" id="IPR011704">
    <property type="entry name" value="ATPase_dyneun-rel_AAA"/>
</dbReference>
<reference evidence="3" key="1">
    <citation type="submission" date="2014-11" db="EMBL/GenBank/DDBJ databases">
        <authorList>
            <person name="Wibberg D."/>
        </authorList>
    </citation>
    <scope>NUCLEOTIDE SEQUENCE [LARGE SCALE GENOMIC DNA]</scope>
    <source>
        <strain evidence="3">L3</strain>
    </source>
</reference>
<dbReference type="Proteomes" id="UP000032809">
    <property type="component" value="Chromosome I"/>
</dbReference>
<dbReference type="InterPro" id="IPR027417">
    <property type="entry name" value="P-loop_NTPase"/>
</dbReference>
<dbReference type="PATRIC" id="fig|1006576.9.peg.1711"/>
<gene>
    <name evidence="2" type="ORF">DTL3_1714</name>
</gene>
<dbReference type="InterPro" id="IPR001270">
    <property type="entry name" value="ClpA/B"/>
</dbReference>
<organism evidence="2 3">
    <name type="scientific">Defluviitoga tunisiensis</name>
    <dbReference type="NCBI Taxonomy" id="1006576"/>
    <lineage>
        <taxon>Bacteria</taxon>
        <taxon>Thermotogati</taxon>
        <taxon>Thermotogota</taxon>
        <taxon>Thermotogae</taxon>
        <taxon>Petrotogales</taxon>
        <taxon>Petrotogaceae</taxon>
        <taxon>Defluviitoga</taxon>
    </lineage>
</organism>
<dbReference type="STRING" id="1006576.DTL3_1714"/>
<dbReference type="HOGENOM" id="CLU_053995_0_0_0"/>